<evidence type="ECO:0000256" key="2">
    <source>
        <dbReference type="SAM" id="SignalP"/>
    </source>
</evidence>
<proteinExistence type="predicted"/>
<feature type="region of interest" description="Disordered" evidence="1">
    <location>
        <begin position="26"/>
        <end position="45"/>
    </location>
</feature>
<feature type="chain" id="PRO_5016334760" evidence="2">
    <location>
        <begin position="21"/>
        <end position="94"/>
    </location>
</feature>
<evidence type="ECO:0000313" key="4">
    <source>
        <dbReference type="Proteomes" id="UP000247454"/>
    </source>
</evidence>
<dbReference type="AlphaFoldDB" id="A0A318TD76"/>
<feature type="compositionally biased region" description="Polar residues" evidence="1">
    <location>
        <begin position="56"/>
        <end position="70"/>
    </location>
</feature>
<organism evidence="3 4">
    <name type="scientific">Phyllobacterium leguminum</name>
    <dbReference type="NCBI Taxonomy" id="314237"/>
    <lineage>
        <taxon>Bacteria</taxon>
        <taxon>Pseudomonadati</taxon>
        <taxon>Pseudomonadota</taxon>
        <taxon>Alphaproteobacteria</taxon>
        <taxon>Hyphomicrobiales</taxon>
        <taxon>Phyllobacteriaceae</taxon>
        <taxon>Phyllobacterium</taxon>
    </lineage>
</organism>
<name>A0A318TD76_9HYPH</name>
<reference evidence="3 4" key="1">
    <citation type="submission" date="2018-06" db="EMBL/GenBank/DDBJ databases">
        <title>Genomic Encyclopedia of Type Strains, Phase III (KMG-III): the genomes of soil and plant-associated and newly described type strains.</title>
        <authorList>
            <person name="Whitman W."/>
        </authorList>
    </citation>
    <scope>NUCLEOTIDE SEQUENCE [LARGE SCALE GENOMIC DNA]</scope>
    <source>
        <strain evidence="3 4">ORS 1419</strain>
    </source>
</reference>
<accession>A0A318TD76</accession>
<evidence type="ECO:0000256" key="1">
    <source>
        <dbReference type="SAM" id="MobiDB-lite"/>
    </source>
</evidence>
<protein>
    <submittedName>
        <fullName evidence="3">Uncharacterized protein</fullName>
    </submittedName>
</protein>
<comment type="caution">
    <text evidence="3">The sequence shown here is derived from an EMBL/GenBank/DDBJ whole genome shotgun (WGS) entry which is preliminary data.</text>
</comment>
<dbReference type="Proteomes" id="UP000247454">
    <property type="component" value="Unassembled WGS sequence"/>
</dbReference>
<keyword evidence="2" id="KW-0732">Signal</keyword>
<gene>
    <name evidence="3" type="ORF">C7477_10411</name>
</gene>
<feature type="signal peptide" evidence="2">
    <location>
        <begin position="1"/>
        <end position="20"/>
    </location>
</feature>
<feature type="region of interest" description="Disordered" evidence="1">
    <location>
        <begin position="56"/>
        <end position="94"/>
    </location>
</feature>
<sequence length="94" mass="9917">MKTFLLTVAALALNASVAFAENPYFEDTSDGPDYPTAQTDADTTVEPATDYTATSDIGVSTPSLSDNPNEYIQAPVGNPAARRFSDASPRNGQN</sequence>
<evidence type="ECO:0000313" key="3">
    <source>
        <dbReference type="EMBL" id="PYE89176.1"/>
    </source>
</evidence>
<keyword evidence="4" id="KW-1185">Reference proteome</keyword>
<dbReference type="EMBL" id="QJTF01000004">
    <property type="protein sequence ID" value="PYE89176.1"/>
    <property type="molecule type" value="Genomic_DNA"/>
</dbReference>